<reference evidence="2 3" key="1">
    <citation type="submission" date="2022-05" db="EMBL/GenBank/DDBJ databases">
        <title>Luteimonas sp. SX5, whole genome shotgun sequencing project.</title>
        <authorList>
            <person name="Zhao G."/>
            <person name="Shen L."/>
        </authorList>
    </citation>
    <scope>NUCLEOTIDE SEQUENCE [LARGE SCALE GENOMIC DNA]</scope>
    <source>
        <strain evidence="2 3">SX5</strain>
    </source>
</reference>
<feature type="transmembrane region" description="Helical" evidence="1">
    <location>
        <begin position="70"/>
        <end position="93"/>
    </location>
</feature>
<comment type="caution">
    <text evidence="2">The sequence shown here is derived from an EMBL/GenBank/DDBJ whole genome shotgun (WGS) entry which is preliminary data.</text>
</comment>
<evidence type="ECO:0000313" key="2">
    <source>
        <dbReference type="EMBL" id="MCL1635535.1"/>
    </source>
</evidence>
<feature type="transmembrane region" description="Helical" evidence="1">
    <location>
        <begin position="108"/>
        <end position="126"/>
    </location>
</feature>
<proteinExistence type="predicted"/>
<gene>
    <name evidence="2" type="ORF">M2650_12975</name>
</gene>
<evidence type="ECO:0008006" key="4">
    <source>
        <dbReference type="Google" id="ProtNLM"/>
    </source>
</evidence>
<keyword evidence="1" id="KW-0472">Membrane</keyword>
<keyword evidence="1" id="KW-0812">Transmembrane</keyword>
<name>A0ABT0MKX4_9GAMM</name>
<dbReference type="RefSeq" id="WP_249475184.1">
    <property type="nucleotide sequence ID" value="NZ_JAMBEP010000003.1"/>
</dbReference>
<dbReference type="EMBL" id="JAMBEP010000003">
    <property type="protein sequence ID" value="MCL1635535.1"/>
    <property type="molecule type" value="Genomic_DNA"/>
</dbReference>
<evidence type="ECO:0000256" key="1">
    <source>
        <dbReference type="SAM" id="Phobius"/>
    </source>
</evidence>
<protein>
    <recommendedName>
        <fullName evidence="4">DUF4175 domain-containing protein</fullName>
    </recommendedName>
</protein>
<evidence type="ECO:0000313" key="3">
    <source>
        <dbReference type="Proteomes" id="UP001431217"/>
    </source>
</evidence>
<sequence>MRSILYLLIGFAAVLLAGFWFADSMMAPLQQTVSAAEPMALRSADMPMLWALTALAWFTAFYVRPWWLCLLHNLIVLFFAGLFIVGGAATAYFDHYMNPKDDIGRVTFWFGVLILASRVVTLFLLLRKPPAEALT</sequence>
<accession>A0ABT0MKX4</accession>
<feature type="transmembrane region" description="Helical" evidence="1">
    <location>
        <begin position="45"/>
        <end position="63"/>
    </location>
</feature>
<dbReference type="Proteomes" id="UP001431217">
    <property type="component" value="Unassembled WGS sequence"/>
</dbReference>
<keyword evidence="1" id="KW-1133">Transmembrane helix</keyword>
<keyword evidence="3" id="KW-1185">Reference proteome</keyword>
<organism evidence="2 3">
    <name type="scientific">Luteimonas galliterrae</name>
    <dbReference type="NCBI Taxonomy" id="2940486"/>
    <lineage>
        <taxon>Bacteria</taxon>
        <taxon>Pseudomonadati</taxon>
        <taxon>Pseudomonadota</taxon>
        <taxon>Gammaproteobacteria</taxon>
        <taxon>Lysobacterales</taxon>
        <taxon>Lysobacteraceae</taxon>
        <taxon>Luteimonas</taxon>
    </lineage>
</organism>